<keyword evidence="3" id="KW-0732">Signal</keyword>
<feature type="region of interest" description="Disordered" evidence="1">
    <location>
        <begin position="287"/>
        <end position="311"/>
    </location>
</feature>
<keyword evidence="2" id="KW-0812">Transmembrane</keyword>
<sequence>MERRWQKLVAVVIALVFPDLVVGLSIRNEQSGRCLAALKHRGRHRLELVDCQPDSASQEWLWDPESCSIKSLEADECLSAAGTYPKHDGVRLRSCHDGDDGGDSQAWTCSKKGHLSLQGFRLYMSLRHSQELPTKTKLLHLSQDRGQASQWRTLSNSTVCGEGGGGSGMCLRRVPRIVQHPTTTPSTLPLSLSENKMPLNTMQMSEDVLVPDPTGPSTNTSLPFPPPGPFTPEHGMLDFFNMDFGIGWKVAMLVLSSLALVLGFVILILSILQNRKKNVVVLKSYTRTGEESQPGSPVLHDRAPLTKHPMRPAHSPTLIRGEILVAWKDGTVTPLFDGTYQAE</sequence>
<evidence type="ECO:0000313" key="6">
    <source>
        <dbReference type="Proteomes" id="UP001591681"/>
    </source>
</evidence>
<dbReference type="Proteomes" id="UP001591681">
    <property type="component" value="Unassembled WGS sequence"/>
</dbReference>
<evidence type="ECO:0000256" key="1">
    <source>
        <dbReference type="SAM" id="MobiDB-lite"/>
    </source>
</evidence>
<accession>A0ABD1JYA1</accession>
<organism evidence="5 6">
    <name type="scientific">Coilia grayii</name>
    <name type="common">Gray's grenadier anchovy</name>
    <dbReference type="NCBI Taxonomy" id="363190"/>
    <lineage>
        <taxon>Eukaryota</taxon>
        <taxon>Metazoa</taxon>
        <taxon>Chordata</taxon>
        <taxon>Craniata</taxon>
        <taxon>Vertebrata</taxon>
        <taxon>Euteleostomi</taxon>
        <taxon>Actinopterygii</taxon>
        <taxon>Neopterygii</taxon>
        <taxon>Teleostei</taxon>
        <taxon>Clupei</taxon>
        <taxon>Clupeiformes</taxon>
        <taxon>Clupeoidei</taxon>
        <taxon>Engraulidae</taxon>
        <taxon>Coilinae</taxon>
        <taxon>Coilia</taxon>
    </lineage>
</organism>
<dbReference type="InterPro" id="IPR035992">
    <property type="entry name" value="Ricin_B-like_lectins"/>
</dbReference>
<dbReference type="PROSITE" id="PS50231">
    <property type="entry name" value="RICIN_B_LECTIN"/>
    <property type="match status" value="1"/>
</dbReference>
<name>A0ABD1JYA1_9TELE</name>
<dbReference type="PANTHER" id="PTHR36129:SF2">
    <property type="entry name" value="RICIN B LECTIN DOMAIN-CONTAINING PROTEIN"/>
    <property type="match status" value="1"/>
</dbReference>
<dbReference type="InterPro" id="IPR000772">
    <property type="entry name" value="Ricin_B_lectin"/>
</dbReference>
<comment type="caution">
    <text evidence="5">The sequence shown here is derived from an EMBL/GenBank/DDBJ whole genome shotgun (WGS) entry which is preliminary data.</text>
</comment>
<dbReference type="InterPro" id="IPR052678">
    <property type="entry name" value="OST-beta_subunit"/>
</dbReference>
<dbReference type="PANTHER" id="PTHR36129">
    <property type="entry name" value="ORGANIC SOLUTE TRANSPORTER SUBUNIT BETA-RELATED"/>
    <property type="match status" value="1"/>
</dbReference>
<dbReference type="EMBL" id="JBHFQA010000010">
    <property type="protein sequence ID" value="KAL2091862.1"/>
    <property type="molecule type" value="Genomic_DNA"/>
</dbReference>
<dbReference type="AlphaFoldDB" id="A0ABD1JYA1"/>
<protein>
    <recommendedName>
        <fullName evidence="4">Ricin B lectin domain-containing protein</fullName>
    </recommendedName>
</protein>
<reference evidence="5 6" key="1">
    <citation type="submission" date="2024-09" db="EMBL/GenBank/DDBJ databases">
        <title>A chromosome-level genome assembly of Gray's grenadier anchovy, Coilia grayii.</title>
        <authorList>
            <person name="Fu Z."/>
        </authorList>
    </citation>
    <scope>NUCLEOTIDE SEQUENCE [LARGE SCALE GENOMIC DNA]</scope>
    <source>
        <strain evidence="5">G4</strain>
        <tissue evidence="5">Muscle</tissue>
    </source>
</reference>
<feature type="signal peptide" evidence="3">
    <location>
        <begin position="1"/>
        <end position="23"/>
    </location>
</feature>
<evidence type="ECO:0000256" key="2">
    <source>
        <dbReference type="SAM" id="Phobius"/>
    </source>
</evidence>
<feature type="transmembrane region" description="Helical" evidence="2">
    <location>
        <begin position="246"/>
        <end position="272"/>
    </location>
</feature>
<feature type="chain" id="PRO_5044822310" description="Ricin B lectin domain-containing protein" evidence="3">
    <location>
        <begin position="24"/>
        <end position="343"/>
    </location>
</feature>
<keyword evidence="6" id="KW-1185">Reference proteome</keyword>
<dbReference type="Gene3D" id="2.80.10.50">
    <property type="match status" value="1"/>
</dbReference>
<keyword evidence="2" id="KW-0472">Membrane</keyword>
<dbReference type="SUPFAM" id="SSF50370">
    <property type="entry name" value="Ricin B-like lectins"/>
    <property type="match status" value="1"/>
</dbReference>
<proteinExistence type="predicted"/>
<evidence type="ECO:0000313" key="5">
    <source>
        <dbReference type="EMBL" id="KAL2091862.1"/>
    </source>
</evidence>
<keyword evidence="2" id="KW-1133">Transmembrane helix</keyword>
<evidence type="ECO:0000259" key="4">
    <source>
        <dbReference type="SMART" id="SM00458"/>
    </source>
</evidence>
<dbReference type="SMART" id="SM00458">
    <property type="entry name" value="RICIN"/>
    <property type="match status" value="1"/>
</dbReference>
<gene>
    <name evidence="5" type="ORF">ACEWY4_011660</name>
</gene>
<feature type="domain" description="Ricin B lectin" evidence="4">
    <location>
        <begin position="18"/>
        <end position="154"/>
    </location>
</feature>
<evidence type="ECO:0000256" key="3">
    <source>
        <dbReference type="SAM" id="SignalP"/>
    </source>
</evidence>